<organism evidence="1 2">
    <name type="scientific">Ixodes persulcatus</name>
    <name type="common">Taiga tick</name>
    <dbReference type="NCBI Taxonomy" id="34615"/>
    <lineage>
        <taxon>Eukaryota</taxon>
        <taxon>Metazoa</taxon>
        <taxon>Ecdysozoa</taxon>
        <taxon>Arthropoda</taxon>
        <taxon>Chelicerata</taxon>
        <taxon>Arachnida</taxon>
        <taxon>Acari</taxon>
        <taxon>Parasitiformes</taxon>
        <taxon>Ixodida</taxon>
        <taxon>Ixodoidea</taxon>
        <taxon>Ixodidae</taxon>
        <taxon>Ixodinae</taxon>
        <taxon>Ixodes</taxon>
    </lineage>
</organism>
<dbReference type="Proteomes" id="UP000805193">
    <property type="component" value="Unassembled WGS sequence"/>
</dbReference>
<keyword evidence="2" id="KW-1185">Reference proteome</keyword>
<reference evidence="1 2" key="1">
    <citation type="journal article" date="2020" name="Cell">
        <title>Large-Scale Comparative Analyses of Tick Genomes Elucidate Their Genetic Diversity and Vector Capacities.</title>
        <authorList>
            <consortium name="Tick Genome and Microbiome Consortium (TIGMIC)"/>
            <person name="Jia N."/>
            <person name="Wang J."/>
            <person name="Shi W."/>
            <person name="Du L."/>
            <person name="Sun Y."/>
            <person name="Zhan W."/>
            <person name="Jiang J.F."/>
            <person name="Wang Q."/>
            <person name="Zhang B."/>
            <person name="Ji P."/>
            <person name="Bell-Sakyi L."/>
            <person name="Cui X.M."/>
            <person name="Yuan T.T."/>
            <person name="Jiang B.G."/>
            <person name="Yang W.F."/>
            <person name="Lam T.T."/>
            <person name="Chang Q.C."/>
            <person name="Ding S.J."/>
            <person name="Wang X.J."/>
            <person name="Zhu J.G."/>
            <person name="Ruan X.D."/>
            <person name="Zhao L."/>
            <person name="Wei J.T."/>
            <person name="Ye R.Z."/>
            <person name="Que T.C."/>
            <person name="Du C.H."/>
            <person name="Zhou Y.H."/>
            <person name="Cheng J.X."/>
            <person name="Dai P.F."/>
            <person name="Guo W.B."/>
            <person name="Han X.H."/>
            <person name="Huang E.J."/>
            <person name="Li L.F."/>
            <person name="Wei W."/>
            <person name="Gao Y.C."/>
            <person name="Liu J.Z."/>
            <person name="Shao H.Z."/>
            <person name="Wang X."/>
            <person name="Wang C.C."/>
            <person name="Yang T.C."/>
            <person name="Huo Q.B."/>
            <person name="Li W."/>
            <person name="Chen H.Y."/>
            <person name="Chen S.E."/>
            <person name="Zhou L.G."/>
            <person name="Ni X.B."/>
            <person name="Tian J.H."/>
            <person name="Sheng Y."/>
            <person name="Liu T."/>
            <person name="Pan Y.S."/>
            <person name="Xia L.Y."/>
            <person name="Li J."/>
            <person name="Zhao F."/>
            <person name="Cao W.C."/>
        </authorList>
    </citation>
    <scope>NUCLEOTIDE SEQUENCE [LARGE SCALE GENOMIC DNA]</scope>
    <source>
        <strain evidence="1">Iper-2018</strain>
    </source>
</reference>
<name>A0AC60Q7J3_IXOPE</name>
<protein>
    <submittedName>
        <fullName evidence="1">Uncharacterized protein</fullName>
    </submittedName>
</protein>
<dbReference type="EMBL" id="JABSTQ010009393">
    <property type="protein sequence ID" value="KAG0429661.1"/>
    <property type="molecule type" value="Genomic_DNA"/>
</dbReference>
<evidence type="ECO:0000313" key="1">
    <source>
        <dbReference type="EMBL" id="KAG0429661.1"/>
    </source>
</evidence>
<comment type="caution">
    <text evidence="1">The sequence shown here is derived from an EMBL/GenBank/DDBJ whole genome shotgun (WGS) entry which is preliminary data.</text>
</comment>
<proteinExistence type="predicted"/>
<sequence>MPEVLATSVAYLSEEESTKLVLSDDHITFNLGSAYVSTFSPYMDSFNFMIRSLREAGLIERWFRNLTAALHTKSDVWRLTAESKTWKPFGQQQLGVAFQLLGIGLAVASCVLIVEAALRRYGCPPRMSEYRVQPRKRN</sequence>
<evidence type="ECO:0000313" key="2">
    <source>
        <dbReference type="Proteomes" id="UP000805193"/>
    </source>
</evidence>
<accession>A0AC60Q7J3</accession>
<gene>
    <name evidence="1" type="ORF">HPB47_023406</name>
</gene>